<feature type="transmembrane region" description="Helical" evidence="1">
    <location>
        <begin position="217"/>
        <end position="237"/>
    </location>
</feature>
<keyword evidence="1" id="KW-0812">Transmembrane</keyword>
<reference evidence="3" key="1">
    <citation type="submission" date="2017-02" db="EMBL/GenBank/DDBJ databases">
        <authorList>
            <person name="Varghese N."/>
            <person name="Submissions S."/>
        </authorList>
    </citation>
    <scope>NUCLEOTIDE SEQUENCE [LARGE SCALE GENOMIC DNA]</scope>
    <source>
        <strain evidence="3">DSM 22720</strain>
    </source>
</reference>
<dbReference type="RefSeq" id="WP_078754462.1">
    <property type="nucleotide sequence ID" value="NZ_FUXU01000109.1"/>
</dbReference>
<dbReference type="OrthoDB" id="8536716at2"/>
<dbReference type="AlphaFoldDB" id="A0A1T4VVX3"/>
<evidence type="ECO:0000313" key="2">
    <source>
        <dbReference type="EMBL" id="SKA68965.1"/>
    </source>
</evidence>
<feature type="transmembrane region" description="Helical" evidence="1">
    <location>
        <begin position="123"/>
        <end position="145"/>
    </location>
</feature>
<dbReference type="Proteomes" id="UP000190162">
    <property type="component" value="Unassembled WGS sequence"/>
</dbReference>
<keyword evidence="3" id="KW-1185">Reference proteome</keyword>
<evidence type="ECO:0000313" key="3">
    <source>
        <dbReference type="Proteomes" id="UP000190162"/>
    </source>
</evidence>
<feature type="transmembrane region" description="Helical" evidence="1">
    <location>
        <begin position="177"/>
        <end position="197"/>
    </location>
</feature>
<dbReference type="EMBL" id="FUXU01000109">
    <property type="protein sequence ID" value="SKA68965.1"/>
    <property type="molecule type" value="Genomic_DNA"/>
</dbReference>
<evidence type="ECO:0000256" key="1">
    <source>
        <dbReference type="SAM" id="Phobius"/>
    </source>
</evidence>
<organism evidence="2 3">
    <name type="scientific">Enterovibrio nigricans DSM 22720</name>
    <dbReference type="NCBI Taxonomy" id="1121868"/>
    <lineage>
        <taxon>Bacteria</taxon>
        <taxon>Pseudomonadati</taxon>
        <taxon>Pseudomonadota</taxon>
        <taxon>Gammaproteobacteria</taxon>
        <taxon>Vibrionales</taxon>
        <taxon>Vibrionaceae</taxon>
        <taxon>Enterovibrio</taxon>
    </lineage>
</organism>
<gene>
    <name evidence="2" type="ORF">SAMN02745132_04377</name>
</gene>
<sequence length="242" mass="26910">MVLTLAITLVAVYLLFEFYLFPIERRFAKQLFTLPILQSAAWLVVFILFSIPLIPSLIATVVLAALFVIANMWSLKNKENLRILFVKQGAVGVVLGFAAYVIAPPTEKHIAVNALVSADWWKLFCWTIAFLLAMKPSSLAISLLLKNWTDELFRSESTPQQKPLKDAGAFIGYFERALIVIFVIWGQLPGVALVLAAKSVFRFGDLKDHGSRMYTEYVLLGTFASVLFGIGSGLIGMSMSRL</sequence>
<feature type="transmembrane region" description="Helical" evidence="1">
    <location>
        <begin position="31"/>
        <end position="51"/>
    </location>
</feature>
<keyword evidence="1" id="KW-1133">Transmembrane helix</keyword>
<accession>A0A1T4VVX3</accession>
<feature type="transmembrane region" description="Helical" evidence="1">
    <location>
        <begin position="6"/>
        <end position="24"/>
    </location>
</feature>
<proteinExistence type="predicted"/>
<protein>
    <submittedName>
        <fullName evidence="2">Uncharacterized protein</fullName>
    </submittedName>
</protein>
<keyword evidence="1" id="KW-0472">Membrane</keyword>
<feature type="transmembrane region" description="Helical" evidence="1">
    <location>
        <begin position="84"/>
        <end position="103"/>
    </location>
</feature>
<name>A0A1T4VVX3_9GAMM</name>